<dbReference type="RefSeq" id="YP_009609770.1">
    <property type="nucleotide sequence ID" value="NC_041997.1"/>
</dbReference>
<name>A0A218M382_9CAUD</name>
<evidence type="ECO:0000313" key="2">
    <source>
        <dbReference type="Proteomes" id="UP000224101"/>
    </source>
</evidence>
<dbReference type="Proteomes" id="UP000224101">
    <property type="component" value="Segment"/>
</dbReference>
<dbReference type="KEGG" id="vg:40085855"/>
<accession>A0A218M382</accession>
<dbReference type="GeneID" id="40085855"/>
<sequence length="80" mass="9150">MEYKMTGAIRHDWSFENVNPVDAINMIWGVYSECTGLDIRLSDNAEWMDFIVQKCQMMAMSLLFCCHEEIVAAVAARRAA</sequence>
<evidence type="ECO:0000313" key="1">
    <source>
        <dbReference type="EMBL" id="ASD50506.2"/>
    </source>
</evidence>
<protein>
    <submittedName>
        <fullName evidence="1">Uncharacterized protein</fullName>
    </submittedName>
</protein>
<organism evidence="1 2">
    <name type="scientific">Acidovorax phage ACP17</name>
    <dbReference type="NCBI Taxonomy" id="2010329"/>
    <lineage>
        <taxon>Viruses</taxon>
        <taxon>Duplodnaviria</taxon>
        <taxon>Heunggongvirae</taxon>
        <taxon>Uroviricota</taxon>
        <taxon>Caudoviricetes</taxon>
        <taxon>Busanvirus</taxon>
        <taxon>Busanvirus ACP17</taxon>
    </lineage>
</organism>
<proteinExistence type="predicted"/>
<dbReference type="EMBL" id="KY979132">
    <property type="protein sequence ID" value="ASD50506.2"/>
    <property type="molecule type" value="Genomic_DNA"/>
</dbReference>
<reference evidence="1 2" key="1">
    <citation type="submission" date="2017-08" db="EMBL/GenBank/DDBJ databases">
        <title>Characterization and complete genome sequence of novel bacteriophage infecting the causal agent of bacterial fruit blotch, Acidovorax citrulli.</title>
        <authorList>
            <person name="Midani A.R."/>
            <person name="Park S.-H."/>
            <person name="Choi T.-J."/>
        </authorList>
    </citation>
    <scope>NUCLEOTIDE SEQUENCE [LARGE SCALE GENOMIC DNA]</scope>
</reference>
<keyword evidence="2" id="KW-1185">Reference proteome</keyword>